<sequence length="172" mass="18218">MQQVGEIGGSDEEATSVAGIAAAWKRELPGVDVSSIHIVTPILRLTKRVREGRDRVLLEAGLDASTLDLLSVLRRSGAPYQLSTRQITERTLVSAGAISQRITRAEEGGLVQRSRGEYGKTVIVTLTKRGHALVENGAAAVLKSDAELLAGVDPGELAMLAELLGKLQRVGA</sequence>
<name>A0A846RYH0_9MICC</name>
<dbReference type="InterPro" id="IPR000835">
    <property type="entry name" value="HTH_MarR-typ"/>
</dbReference>
<comment type="caution">
    <text evidence="5">The sequence shown here is derived from an EMBL/GenBank/DDBJ whole genome shotgun (WGS) entry which is preliminary data.</text>
</comment>
<evidence type="ECO:0000259" key="4">
    <source>
        <dbReference type="PROSITE" id="PS50995"/>
    </source>
</evidence>
<dbReference type="SUPFAM" id="SSF46785">
    <property type="entry name" value="Winged helix' DNA-binding domain"/>
    <property type="match status" value="1"/>
</dbReference>
<dbReference type="Gene3D" id="1.10.10.10">
    <property type="entry name" value="Winged helix-like DNA-binding domain superfamily/Winged helix DNA-binding domain"/>
    <property type="match status" value="1"/>
</dbReference>
<evidence type="ECO:0000256" key="3">
    <source>
        <dbReference type="ARBA" id="ARBA00023163"/>
    </source>
</evidence>
<evidence type="ECO:0000256" key="1">
    <source>
        <dbReference type="ARBA" id="ARBA00023015"/>
    </source>
</evidence>
<dbReference type="EMBL" id="JAATJL010000001">
    <property type="protein sequence ID" value="NJC24016.1"/>
    <property type="molecule type" value="Genomic_DNA"/>
</dbReference>
<dbReference type="PROSITE" id="PS50995">
    <property type="entry name" value="HTH_MARR_2"/>
    <property type="match status" value="1"/>
</dbReference>
<evidence type="ECO:0000313" key="6">
    <source>
        <dbReference type="Proteomes" id="UP000547458"/>
    </source>
</evidence>
<dbReference type="InterPro" id="IPR036390">
    <property type="entry name" value="WH_DNA-bd_sf"/>
</dbReference>
<dbReference type="SMART" id="SM00347">
    <property type="entry name" value="HTH_MARR"/>
    <property type="match status" value="1"/>
</dbReference>
<keyword evidence="2 5" id="KW-0238">DNA-binding</keyword>
<dbReference type="GO" id="GO:0003700">
    <property type="term" value="F:DNA-binding transcription factor activity"/>
    <property type="evidence" value="ECO:0007669"/>
    <property type="project" value="InterPro"/>
</dbReference>
<keyword evidence="6" id="KW-1185">Reference proteome</keyword>
<evidence type="ECO:0000313" key="5">
    <source>
        <dbReference type="EMBL" id="NJC24016.1"/>
    </source>
</evidence>
<reference evidence="5 6" key="1">
    <citation type="submission" date="2020-03" db="EMBL/GenBank/DDBJ databases">
        <title>Sequencing the genomes of 1000 actinobacteria strains.</title>
        <authorList>
            <person name="Klenk H.-P."/>
        </authorList>
    </citation>
    <scope>NUCLEOTIDE SEQUENCE [LARGE SCALE GENOMIC DNA]</scope>
    <source>
        <strain evidence="5 6">DSM 16403</strain>
    </source>
</reference>
<keyword evidence="3" id="KW-0804">Transcription</keyword>
<dbReference type="GO" id="GO:0003677">
    <property type="term" value="F:DNA binding"/>
    <property type="evidence" value="ECO:0007669"/>
    <property type="project" value="UniProtKB-KW"/>
</dbReference>
<dbReference type="Pfam" id="PF12802">
    <property type="entry name" value="MarR_2"/>
    <property type="match status" value="1"/>
</dbReference>
<dbReference type="RefSeq" id="WP_167995321.1">
    <property type="nucleotide sequence ID" value="NZ_JAATJL010000001.1"/>
</dbReference>
<evidence type="ECO:0000256" key="2">
    <source>
        <dbReference type="ARBA" id="ARBA00023125"/>
    </source>
</evidence>
<dbReference type="PANTHER" id="PTHR42756:SF1">
    <property type="entry name" value="TRANSCRIPTIONAL REPRESSOR OF EMRAB OPERON"/>
    <property type="match status" value="1"/>
</dbReference>
<proteinExistence type="predicted"/>
<dbReference type="Proteomes" id="UP000547458">
    <property type="component" value="Unassembled WGS sequence"/>
</dbReference>
<dbReference type="InterPro" id="IPR036388">
    <property type="entry name" value="WH-like_DNA-bd_sf"/>
</dbReference>
<protein>
    <submittedName>
        <fullName evidence="5">DNA-binding MarR family transcriptional regulator</fullName>
    </submittedName>
</protein>
<gene>
    <name evidence="5" type="ORF">BJ994_003092</name>
</gene>
<keyword evidence="1" id="KW-0805">Transcription regulation</keyword>
<accession>A0A846RYH0</accession>
<dbReference type="AlphaFoldDB" id="A0A846RYH0"/>
<dbReference type="PANTHER" id="PTHR42756">
    <property type="entry name" value="TRANSCRIPTIONAL REGULATOR, MARR"/>
    <property type="match status" value="1"/>
</dbReference>
<feature type="domain" description="HTH marR-type" evidence="4">
    <location>
        <begin position="35"/>
        <end position="169"/>
    </location>
</feature>
<organism evidence="5 6">
    <name type="scientific">Arthrobacter pigmenti</name>
    <dbReference type="NCBI Taxonomy" id="271432"/>
    <lineage>
        <taxon>Bacteria</taxon>
        <taxon>Bacillati</taxon>
        <taxon>Actinomycetota</taxon>
        <taxon>Actinomycetes</taxon>
        <taxon>Micrococcales</taxon>
        <taxon>Micrococcaceae</taxon>
        <taxon>Arthrobacter</taxon>
    </lineage>
</organism>